<keyword evidence="1" id="KW-0732">Signal</keyword>
<dbReference type="PANTHER" id="PTHR11102">
    <property type="entry name" value="SEL-1-LIKE PROTEIN"/>
    <property type="match status" value="1"/>
</dbReference>
<proteinExistence type="predicted"/>
<feature type="signal peptide" evidence="1">
    <location>
        <begin position="1"/>
        <end position="44"/>
    </location>
</feature>
<dbReference type="InterPro" id="IPR006597">
    <property type="entry name" value="Sel1-like"/>
</dbReference>
<dbReference type="SMART" id="SM00671">
    <property type="entry name" value="SEL1"/>
    <property type="match status" value="3"/>
</dbReference>
<comment type="caution">
    <text evidence="2">The sequence shown here is derived from an EMBL/GenBank/DDBJ whole genome shotgun (WGS) entry which is preliminary data.</text>
</comment>
<keyword evidence="3" id="KW-1185">Reference proteome</keyword>
<sequence>MLSGYLEDNLNVIRHLSHYAKLAGRPAMLVCVCASLFFSAPAHAFDPQESAEPSGERKAWTTFRFGFSAYKSGRKDEAFKAYSDAAKDGHIGARWKLAKMYAAGDGVEENDFEAFQILRGIVKEGAEQGSRDSSFVADALVSIGGYVQRGIAGSPVKADPAAARDIYWQAAANFKDADAQFELGKMFLSGEGGAVDHRQAGRWFNLSASKGHAGSQAMLGKMMFDAGKTVEGLGLMTTALHNAEEADRGWIRAMQEEAFAVSSEADRRTGISYGESLARN</sequence>
<dbReference type="InterPro" id="IPR050767">
    <property type="entry name" value="Sel1_AlgK"/>
</dbReference>
<dbReference type="AlphaFoldDB" id="A0A0M9GNC5"/>
<dbReference type="PANTHER" id="PTHR11102:SF160">
    <property type="entry name" value="ERAD-ASSOCIATED E3 UBIQUITIN-PROTEIN LIGASE COMPONENT HRD3"/>
    <property type="match status" value="1"/>
</dbReference>
<protein>
    <submittedName>
        <fullName evidence="2">Exopolysaccharide production negative regulator</fullName>
    </submittedName>
</protein>
<dbReference type="Pfam" id="PF08238">
    <property type="entry name" value="Sel1"/>
    <property type="match status" value="2"/>
</dbReference>
<name>A0A0M9GNC5_9HYPH</name>
<evidence type="ECO:0000313" key="3">
    <source>
        <dbReference type="Proteomes" id="UP000038011"/>
    </source>
</evidence>
<accession>A0A0M9GNC5</accession>
<dbReference type="InterPro" id="IPR011990">
    <property type="entry name" value="TPR-like_helical_dom_sf"/>
</dbReference>
<organism evidence="2 3">
    <name type="scientific">Ahrensia marina</name>
    <dbReference type="NCBI Taxonomy" id="1514904"/>
    <lineage>
        <taxon>Bacteria</taxon>
        <taxon>Pseudomonadati</taxon>
        <taxon>Pseudomonadota</taxon>
        <taxon>Alphaproteobacteria</taxon>
        <taxon>Hyphomicrobiales</taxon>
        <taxon>Ahrensiaceae</taxon>
        <taxon>Ahrensia</taxon>
    </lineage>
</organism>
<dbReference type="EMBL" id="JXMU01000010">
    <property type="protein sequence ID" value="KPB01516.1"/>
    <property type="molecule type" value="Genomic_DNA"/>
</dbReference>
<dbReference type="Gene3D" id="1.25.40.10">
    <property type="entry name" value="Tetratricopeptide repeat domain"/>
    <property type="match status" value="2"/>
</dbReference>
<evidence type="ECO:0000256" key="1">
    <source>
        <dbReference type="SAM" id="SignalP"/>
    </source>
</evidence>
<dbReference type="PATRIC" id="fig|1514904.3.peg.420"/>
<reference evidence="2 3" key="1">
    <citation type="submission" date="2015-01" db="EMBL/GenBank/DDBJ databases">
        <title>Ahrensia donghaiensis sp. nov., a novel dimethylsulphoniopropionate-cleavage bacterium isolated from seawater and emended descriptions of the genus Ahrensia and Ahrensia kielensis.</title>
        <authorList>
            <person name="Liu J."/>
        </authorList>
    </citation>
    <scope>NUCLEOTIDE SEQUENCE [LARGE SCALE GENOMIC DNA]</scope>
    <source>
        <strain evidence="2 3">LZD062</strain>
    </source>
</reference>
<gene>
    <name evidence="2" type="ORF">SU32_08010</name>
</gene>
<dbReference type="OrthoDB" id="5321503at2"/>
<evidence type="ECO:0000313" key="2">
    <source>
        <dbReference type="EMBL" id="KPB01516.1"/>
    </source>
</evidence>
<feature type="chain" id="PRO_5005836733" evidence="1">
    <location>
        <begin position="45"/>
        <end position="280"/>
    </location>
</feature>
<dbReference type="SUPFAM" id="SSF81901">
    <property type="entry name" value="HCP-like"/>
    <property type="match status" value="1"/>
</dbReference>
<dbReference type="STRING" id="1514904.SU32_08010"/>
<dbReference type="Proteomes" id="UP000038011">
    <property type="component" value="Unassembled WGS sequence"/>
</dbReference>